<dbReference type="UniPathway" id="UPA00148"/>
<dbReference type="PANTHER" id="PTHR21343">
    <property type="entry name" value="DETHIOBIOTIN SYNTHETASE"/>
    <property type="match status" value="1"/>
</dbReference>
<dbReference type="InterPro" id="IPR027417">
    <property type="entry name" value="P-loop_NTPase"/>
</dbReference>
<keyword evidence="3 4" id="KW-0315">Glutamine amidotransferase</keyword>
<dbReference type="InterPro" id="IPR011698">
    <property type="entry name" value="GATase_3"/>
</dbReference>
<dbReference type="SUPFAM" id="SSF52540">
    <property type="entry name" value="P-loop containing nucleoside triphosphate hydrolases"/>
    <property type="match status" value="1"/>
</dbReference>
<keyword evidence="2 4" id="KW-0169">Cobalamin biosynthesis</keyword>
<dbReference type="InterPro" id="IPR029062">
    <property type="entry name" value="Class_I_gatase-like"/>
</dbReference>
<evidence type="ECO:0000256" key="1">
    <source>
        <dbReference type="ARBA" id="ARBA00004953"/>
    </source>
</evidence>
<dbReference type="NCBIfam" id="NF001989">
    <property type="entry name" value="PRK00784.1"/>
    <property type="match status" value="1"/>
</dbReference>
<dbReference type="Gene3D" id="3.40.50.880">
    <property type="match status" value="1"/>
</dbReference>
<dbReference type="CDD" id="cd01750">
    <property type="entry name" value="GATase1_CobQ"/>
    <property type="match status" value="1"/>
</dbReference>
<gene>
    <name evidence="4" type="primary">cobQ</name>
    <name evidence="7" type="ORF">BM613_01120</name>
</gene>
<feature type="domain" description="CobQ/CobB/MinD/ParA nucleotide binding" evidence="5">
    <location>
        <begin position="10"/>
        <end position="236"/>
    </location>
</feature>
<evidence type="ECO:0000259" key="6">
    <source>
        <dbReference type="Pfam" id="PF07685"/>
    </source>
</evidence>
<dbReference type="EMBL" id="MPDK01000002">
    <property type="protein sequence ID" value="PWI58727.1"/>
    <property type="molecule type" value="Genomic_DNA"/>
</dbReference>
<dbReference type="InterPro" id="IPR002586">
    <property type="entry name" value="CobQ/CobB/MinD/ParA_Nub-bd_dom"/>
</dbReference>
<dbReference type="InterPro" id="IPR004459">
    <property type="entry name" value="CobQ_synth"/>
</dbReference>
<accession>A0A2U3DBR9</accession>
<name>A0A2U3DBR9_SULT2</name>
<dbReference type="InterPro" id="IPR047045">
    <property type="entry name" value="CobQ_N"/>
</dbReference>
<proteinExistence type="inferred from homology"/>
<comment type="pathway">
    <text evidence="1 4">Cofactor biosynthesis; adenosylcobalamin biosynthesis.</text>
</comment>
<dbReference type="Pfam" id="PF01656">
    <property type="entry name" value="CbiA"/>
    <property type="match status" value="1"/>
</dbReference>
<dbReference type="HAMAP" id="MF_00028">
    <property type="entry name" value="CobQ"/>
    <property type="match status" value="1"/>
</dbReference>
<dbReference type="SUPFAM" id="SSF52317">
    <property type="entry name" value="Class I glutamine amidotransferase-like"/>
    <property type="match status" value="1"/>
</dbReference>
<dbReference type="InterPro" id="IPR033949">
    <property type="entry name" value="CobQ_GATase1"/>
</dbReference>
<comment type="similarity">
    <text evidence="4">Belongs to the CobB/CobQ family. CobQ subfamily.</text>
</comment>
<dbReference type="Proteomes" id="UP000245380">
    <property type="component" value="Unassembled WGS sequence"/>
</dbReference>
<evidence type="ECO:0000313" key="7">
    <source>
        <dbReference type="EMBL" id="PWI58727.1"/>
    </source>
</evidence>
<evidence type="ECO:0000259" key="5">
    <source>
        <dbReference type="Pfam" id="PF01656"/>
    </source>
</evidence>
<reference evidence="7 8" key="1">
    <citation type="submission" date="2016-11" db="EMBL/GenBank/DDBJ databases">
        <title>Comparative genomics of Acidibacillus ferroxidans species.</title>
        <authorList>
            <person name="Oliveira G."/>
            <person name="Nunes G."/>
            <person name="Oliveira R."/>
            <person name="Araujo F."/>
            <person name="Salim A."/>
            <person name="Scholte L."/>
            <person name="Morais D."/>
            <person name="Nancucheo I."/>
            <person name="Johnson D.B."/>
            <person name="Grail B."/>
            <person name="Bittencourt J."/>
            <person name="Valadares R."/>
        </authorList>
    </citation>
    <scope>NUCLEOTIDE SEQUENCE [LARGE SCALE GENOMIC DNA]</scope>
    <source>
        <strain evidence="7 8">Y002</strain>
    </source>
</reference>
<dbReference type="PROSITE" id="PS51274">
    <property type="entry name" value="GATASE_COBBQ"/>
    <property type="match status" value="1"/>
</dbReference>
<dbReference type="GO" id="GO:0009236">
    <property type="term" value="P:cobalamin biosynthetic process"/>
    <property type="evidence" value="ECO:0007669"/>
    <property type="project" value="UniProtKB-UniRule"/>
</dbReference>
<protein>
    <recommendedName>
        <fullName evidence="4">Cobyric acid synthase</fullName>
    </recommendedName>
</protein>
<feature type="active site" evidence="4">
    <location>
        <position position="451"/>
    </location>
</feature>
<dbReference type="GO" id="GO:0003824">
    <property type="term" value="F:catalytic activity"/>
    <property type="evidence" value="ECO:0007669"/>
    <property type="project" value="InterPro"/>
</dbReference>
<evidence type="ECO:0000256" key="4">
    <source>
        <dbReference type="HAMAP-Rule" id="MF_00028"/>
    </source>
</evidence>
<dbReference type="RefSeq" id="WP_109429318.1">
    <property type="nucleotide sequence ID" value="NZ_MPDK01000002.1"/>
</dbReference>
<dbReference type="Pfam" id="PF07685">
    <property type="entry name" value="GATase_3"/>
    <property type="match status" value="1"/>
</dbReference>
<feature type="domain" description="CobB/CobQ-like glutamine amidotransferase" evidence="6">
    <location>
        <begin position="268"/>
        <end position="459"/>
    </location>
</feature>
<evidence type="ECO:0000313" key="8">
    <source>
        <dbReference type="Proteomes" id="UP000245380"/>
    </source>
</evidence>
<evidence type="ECO:0000256" key="3">
    <source>
        <dbReference type="ARBA" id="ARBA00022962"/>
    </source>
</evidence>
<keyword evidence="8" id="KW-1185">Reference proteome</keyword>
<feature type="active site" description="Nucleophile" evidence="4">
    <location>
        <position position="347"/>
    </location>
</feature>
<organism evidence="7 8">
    <name type="scientific">Sulfoacidibacillus thermotolerans</name>
    <name type="common">Acidibacillus sulfuroxidans</name>
    <dbReference type="NCBI Taxonomy" id="1765684"/>
    <lineage>
        <taxon>Bacteria</taxon>
        <taxon>Bacillati</taxon>
        <taxon>Bacillota</taxon>
        <taxon>Bacilli</taxon>
        <taxon>Bacillales</taxon>
        <taxon>Alicyclobacillaceae</taxon>
        <taxon>Sulfoacidibacillus</taxon>
    </lineage>
</organism>
<comment type="caution">
    <text evidence="7">The sequence shown here is derived from an EMBL/GenBank/DDBJ whole genome shotgun (WGS) entry which is preliminary data.</text>
</comment>
<evidence type="ECO:0000256" key="2">
    <source>
        <dbReference type="ARBA" id="ARBA00022573"/>
    </source>
</evidence>
<dbReference type="PANTHER" id="PTHR21343:SF1">
    <property type="entry name" value="COBYRIC ACID SYNTHASE"/>
    <property type="match status" value="1"/>
</dbReference>
<dbReference type="GO" id="GO:0015420">
    <property type="term" value="F:ABC-type vitamin B12 transporter activity"/>
    <property type="evidence" value="ECO:0007669"/>
    <property type="project" value="UniProtKB-UniRule"/>
</dbReference>
<comment type="function">
    <text evidence="4">Catalyzes amidations at positions B, D, E, and G on adenosylcobyrinic A,C-diamide. NH(2) groups are provided by glutamine, and one molecule of ATP is hydrogenolyzed for each amidation.</text>
</comment>
<dbReference type="NCBIfam" id="TIGR00313">
    <property type="entry name" value="cobQ"/>
    <property type="match status" value="1"/>
</dbReference>
<dbReference type="CDD" id="cd05389">
    <property type="entry name" value="CobQ_N"/>
    <property type="match status" value="1"/>
</dbReference>
<dbReference type="OrthoDB" id="9808302at2"/>
<dbReference type="Gene3D" id="3.40.50.300">
    <property type="entry name" value="P-loop containing nucleotide triphosphate hydrolases"/>
    <property type="match status" value="1"/>
</dbReference>
<dbReference type="AlphaFoldDB" id="A0A2U3DBR9"/>
<sequence length="515" mass="56999">MRTKAGARSIMLLGTASNVGKSTLCTALCRILAQDGYRVAPFKAQNMSLNSAVTPSGREIGRAQAVQAEAAGILPSEHMNPVLLKPTGVTRSQVIVQGKVKDTVSARTYFQSNKEELWTAVTESFQFLQERYEVIVMEGAGSPVEMNLKARDIVNMRAAMMADADVLLVADIDRGGVFASVVGTLHLLTAQERARVKGVIINKFRGDPALFEEGVHLLEEYAKVPVLGVIPHISDLGIEEEDSLGLESERYRMPREFSLEASSEQVLQIAVIAFPHLANFTDFDPLFLEPDVVVNFCDHPNDLQHVDAIILPGTKNTMEDLRWLKESGLASAIRERVQKGTYVLGICGGFQMLGQQVRDPHHHESSQNAIAGLELFDCDTVISDEKRTELVVGELQGPYAGIAVTGYEIHMGKTSMRSQQIFAFAHSERENLLSADGAQSADGSQIGTYLHGILHNDDFRTVWLNRLRVRRGWTAKEQTVVTRDVRKAAYDRLAEIVRQHLNMEAIYQMLSSKRL</sequence>